<organism evidence="8 9">
    <name type="scientific">Candidatus Aphodoplasma excrementigallinarum</name>
    <dbReference type="NCBI Taxonomy" id="2840673"/>
    <lineage>
        <taxon>Bacteria</taxon>
        <taxon>Bacillati</taxon>
        <taxon>Bacillota</taxon>
        <taxon>Clostridia</taxon>
        <taxon>Eubacteriales</taxon>
        <taxon>Candidatus Aphodoplasma</taxon>
    </lineage>
</organism>
<evidence type="ECO:0000256" key="5">
    <source>
        <dbReference type="ARBA" id="ARBA00023136"/>
    </source>
</evidence>
<dbReference type="Gene3D" id="1.10.3470.10">
    <property type="entry name" value="ABC transporter involved in vitamin B12 uptake, BtuC"/>
    <property type="match status" value="1"/>
</dbReference>
<proteinExistence type="inferred from homology"/>
<comment type="similarity">
    <text evidence="2 6">Belongs to the ABC-3 integral membrane protein family.</text>
</comment>
<feature type="transmembrane region" description="Helical" evidence="7">
    <location>
        <begin position="136"/>
        <end position="154"/>
    </location>
</feature>
<evidence type="ECO:0000256" key="6">
    <source>
        <dbReference type="RuleBase" id="RU003943"/>
    </source>
</evidence>
<feature type="transmembrane region" description="Helical" evidence="7">
    <location>
        <begin position="250"/>
        <end position="270"/>
    </location>
</feature>
<evidence type="ECO:0000313" key="9">
    <source>
        <dbReference type="Proteomes" id="UP000886743"/>
    </source>
</evidence>
<protein>
    <submittedName>
        <fullName evidence="8">Metal ABC transporter permease</fullName>
    </submittedName>
</protein>
<dbReference type="InterPro" id="IPR037294">
    <property type="entry name" value="ABC_BtuC-like"/>
</dbReference>
<evidence type="ECO:0000256" key="7">
    <source>
        <dbReference type="SAM" id="Phobius"/>
    </source>
</evidence>
<evidence type="ECO:0000256" key="4">
    <source>
        <dbReference type="ARBA" id="ARBA00022989"/>
    </source>
</evidence>
<dbReference type="AlphaFoldDB" id="A0A9D1NH90"/>
<comment type="subcellular location">
    <subcellularLocation>
        <location evidence="6">Cell membrane</location>
        <topology evidence="6">Multi-pass membrane protein</topology>
    </subcellularLocation>
    <subcellularLocation>
        <location evidence="1">Membrane</location>
        <topology evidence="1">Multi-pass membrane protein</topology>
    </subcellularLocation>
</comment>
<name>A0A9D1NH90_9FIRM</name>
<dbReference type="GO" id="GO:0043190">
    <property type="term" value="C:ATP-binding cassette (ABC) transporter complex"/>
    <property type="evidence" value="ECO:0007669"/>
    <property type="project" value="InterPro"/>
</dbReference>
<dbReference type="PANTHER" id="PTHR30477">
    <property type="entry name" value="ABC-TRANSPORTER METAL-BINDING PROTEIN"/>
    <property type="match status" value="1"/>
</dbReference>
<evidence type="ECO:0000256" key="2">
    <source>
        <dbReference type="ARBA" id="ARBA00008034"/>
    </source>
</evidence>
<evidence type="ECO:0000256" key="1">
    <source>
        <dbReference type="ARBA" id="ARBA00004141"/>
    </source>
</evidence>
<comment type="caution">
    <text evidence="8">The sequence shown here is derived from an EMBL/GenBank/DDBJ whole genome shotgun (WGS) entry which is preliminary data.</text>
</comment>
<keyword evidence="6" id="KW-0813">Transport</keyword>
<dbReference type="PANTHER" id="PTHR30477:SF0">
    <property type="entry name" value="METAL TRANSPORT SYSTEM MEMBRANE PROTEIN TM_0125-RELATED"/>
    <property type="match status" value="1"/>
</dbReference>
<evidence type="ECO:0000313" key="8">
    <source>
        <dbReference type="EMBL" id="HIV02781.1"/>
    </source>
</evidence>
<feature type="transmembrane region" description="Helical" evidence="7">
    <location>
        <begin position="223"/>
        <end position="244"/>
    </location>
</feature>
<dbReference type="GO" id="GO:0010043">
    <property type="term" value="P:response to zinc ion"/>
    <property type="evidence" value="ECO:0007669"/>
    <property type="project" value="TreeGrafter"/>
</dbReference>
<feature type="transmembrane region" description="Helical" evidence="7">
    <location>
        <begin position="199"/>
        <end position="216"/>
    </location>
</feature>
<accession>A0A9D1NH90</accession>
<feature type="transmembrane region" description="Helical" evidence="7">
    <location>
        <begin position="57"/>
        <end position="81"/>
    </location>
</feature>
<keyword evidence="5 7" id="KW-0472">Membrane</keyword>
<feature type="transmembrane region" description="Helical" evidence="7">
    <location>
        <begin position="175"/>
        <end position="193"/>
    </location>
</feature>
<reference evidence="8" key="2">
    <citation type="journal article" date="2021" name="PeerJ">
        <title>Extensive microbial diversity within the chicken gut microbiome revealed by metagenomics and culture.</title>
        <authorList>
            <person name="Gilroy R."/>
            <person name="Ravi A."/>
            <person name="Getino M."/>
            <person name="Pursley I."/>
            <person name="Horton D.L."/>
            <person name="Alikhan N.F."/>
            <person name="Baker D."/>
            <person name="Gharbi K."/>
            <person name="Hall N."/>
            <person name="Watson M."/>
            <person name="Adriaenssens E.M."/>
            <person name="Foster-Nyarko E."/>
            <person name="Jarju S."/>
            <person name="Secka A."/>
            <person name="Antonio M."/>
            <person name="Oren A."/>
            <person name="Chaudhuri R.R."/>
            <person name="La Ragione R."/>
            <person name="Hildebrand F."/>
            <person name="Pallen M.J."/>
        </authorList>
    </citation>
    <scope>NUCLEOTIDE SEQUENCE</scope>
    <source>
        <strain evidence="8">4920</strain>
    </source>
</reference>
<dbReference type="EMBL" id="DVOF01000127">
    <property type="protein sequence ID" value="HIV02781.1"/>
    <property type="molecule type" value="Genomic_DNA"/>
</dbReference>
<evidence type="ECO:0000256" key="3">
    <source>
        <dbReference type="ARBA" id="ARBA00022692"/>
    </source>
</evidence>
<keyword evidence="4 7" id="KW-1133">Transmembrane helix</keyword>
<feature type="transmembrane region" description="Helical" evidence="7">
    <location>
        <begin position="12"/>
        <end position="37"/>
    </location>
</feature>
<sequence>MLGLLSEMFSYGFLTRAFLVGTLVSLAAALLGVSLVLKRYSMIGDGLSHVGFGALSIAFALNLAPLYVSIPACVVAAFFLLKISENSKIKGDAAIALIASSSLAIGVIATSLSSGLSVDVYGYMFGSILAMQQSDVYISVALSVAVLAVYVLCYNKIFAITFDADFARATGTKAGFYNMLLALLTALTIVVGMRIMGTMLISSLIIFPALSAMRVLRSFKGVIICSGIISIVCFFLGMVFSYVFSIPTGASVVVVNLAVFLIFYVIGKLLKR</sequence>
<keyword evidence="3 6" id="KW-0812">Transmembrane</keyword>
<reference evidence="8" key="1">
    <citation type="submission" date="2020-10" db="EMBL/GenBank/DDBJ databases">
        <authorList>
            <person name="Gilroy R."/>
        </authorList>
    </citation>
    <scope>NUCLEOTIDE SEQUENCE</scope>
    <source>
        <strain evidence="8">4920</strain>
    </source>
</reference>
<feature type="transmembrane region" description="Helical" evidence="7">
    <location>
        <begin position="93"/>
        <end position="116"/>
    </location>
</feature>
<dbReference type="SUPFAM" id="SSF81345">
    <property type="entry name" value="ABC transporter involved in vitamin B12 uptake, BtuC"/>
    <property type="match status" value="1"/>
</dbReference>
<dbReference type="InterPro" id="IPR001626">
    <property type="entry name" value="ABC_TroCD"/>
</dbReference>
<dbReference type="Proteomes" id="UP000886743">
    <property type="component" value="Unassembled WGS sequence"/>
</dbReference>
<dbReference type="Pfam" id="PF00950">
    <property type="entry name" value="ABC-3"/>
    <property type="match status" value="1"/>
</dbReference>
<dbReference type="GO" id="GO:0055085">
    <property type="term" value="P:transmembrane transport"/>
    <property type="evidence" value="ECO:0007669"/>
    <property type="project" value="InterPro"/>
</dbReference>
<gene>
    <name evidence="8" type="ORF">IAC74_04340</name>
</gene>